<keyword evidence="1" id="KW-0472">Membrane</keyword>
<dbReference type="AlphaFoldDB" id="N9PP90"/>
<name>N9PP90_9GAMM</name>
<reference evidence="2 3" key="1">
    <citation type="submission" date="2013-02" db="EMBL/GenBank/DDBJ databases">
        <title>The Genome Sequence of Acinetobacter sp. NIPH 1859.</title>
        <authorList>
            <consortium name="The Broad Institute Genome Sequencing Platform"/>
            <consortium name="The Broad Institute Genome Sequencing Center for Infectious Disease"/>
            <person name="Cerqueira G."/>
            <person name="Feldgarden M."/>
            <person name="Courvalin P."/>
            <person name="Perichon B."/>
            <person name="Grillot-Courvalin C."/>
            <person name="Clermont D."/>
            <person name="Rocha E."/>
            <person name="Yoon E.-J."/>
            <person name="Nemec A."/>
            <person name="Walker B."/>
            <person name="Young S.K."/>
            <person name="Zeng Q."/>
            <person name="Gargeya S."/>
            <person name="Fitzgerald M."/>
            <person name="Haas B."/>
            <person name="Abouelleil A."/>
            <person name="Alvarado L."/>
            <person name="Arachchi H.M."/>
            <person name="Berlin A.M."/>
            <person name="Chapman S.B."/>
            <person name="Dewar J."/>
            <person name="Goldberg J."/>
            <person name="Griggs A."/>
            <person name="Gujja S."/>
            <person name="Hansen M."/>
            <person name="Howarth C."/>
            <person name="Imamovic A."/>
            <person name="Larimer J."/>
            <person name="McCowan C."/>
            <person name="Murphy C."/>
            <person name="Neiman D."/>
            <person name="Pearson M."/>
            <person name="Priest M."/>
            <person name="Roberts A."/>
            <person name="Saif S."/>
            <person name="Shea T."/>
            <person name="Sisk P."/>
            <person name="Sykes S."/>
            <person name="Wortman J."/>
            <person name="Nusbaum C."/>
            <person name="Birren B."/>
        </authorList>
    </citation>
    <scope>NUCLEOTIDE SEQUENCE [LARGE SCALE GENOMIC DNA]</scope>
    <source>
        <strain evidence="2 3">NIPH 1859</strain>
    </source>
</reference>
<keyword evidence="3" id="KW-1185">Reference proteome</keyword>
<keyword evidence="1" id="KW-1133">Transmembrane helix</keyword>
<proteinExistence type="predicted"/>
<dbReference type="Proteomes" id="UP000013009">
    <property type="component" value="Unassembled WGS sequence"/>
</dbReference>
<feature type="transmembrane region" description="Helical" evidence="1">
    <location>
        <begin position="36"/>
        <end position="56"/>
    </location>
</feature>
<evidence type="ECO:0000313" key="2">
    <source>
        <dbReference type="EMBL" id="ENX35298.1"/>
    </source>
</evidence>
<organism evidence="2 3">
    <name type="scientific">Acinetobacter colistiniresistens</name>
    <dbReference type="NCBI Taxonomy" id="280145"/>
    <lineage>
        <taxon>Bacteria</taxon>
        <taxon>Pseudomonadati</taxon>
        <taxon>Pseudomonadota</taxon>
        <taxon>Gammaproteobacteria</taxon>
        <taxon>Moraxellales</taxon>
        <taxon>Moraxellaceae</taxon>
        <taxon>Acinetobacter</taxon>
    </lineage>
</organism>
<accession>N9PP90</accession>
<sequence>MLLKFAIRFMVVLFTVLALAAVIIHFFFSSKLTTDLWIIAVPVILAVPILSSIIVAKDDELSI</sequence>
<gene>
    <name evidence="2" type="ORF">F889_00965</name>
</gene>
<dbReference type="PATRIC" id="fig|1217695.3.peg.938"/>
<keyword evidence="1" id="KW-0812">Transmembrane</keyword>
<dbReference type="HOGENOM" id="CLU_206920_0_0_6"/>
<protein>
    <submittedName>
        <fullName evidence="2">Uncharacterized protein</fullName>
    </submittedName>
</protein>
<comment type="caution">
    <text evidence="2">The sequence shown here is derived from an EMBL/GenBank/DDBJ whole genome shotgun (WGS) entry which is preliminary data.</text>
</comment>
<dbReference type="RefSeq" id="WP_005270988.1">
    <property type="nucleotide sequence ID" value="NZ_KB850194.1"/>
</dbReference>
<feature type="transmembrane region" description="Helical" evidence="1">
    <location>
        <begin position="7"/>
        <end position="30"/>
    </location>
</feature>
<evidence type="ECO:0000313" key="3">
    <source>
        <dbReference type="Proteomes" id="UP000013009"/>
    </source>
</evidence>
<evidence type="ECO:0000256" key="1">
    <source>
        <dbReference type="SAM" id="Phobius"/>
    </source>
</evidence>
<dbReference type="EMBL" id="APRZ01000011">
    <property type="protein sequence ID" value="ENX35298.1"/>
    <property type="molecule type" value="Genomic_DNA"/>
</dbReference>